<reference evidence="1 2" key="1">
    <citation type="journal article" date="2021" name="BMC Genomics">
        <title>Datura genome reveals duplications of psychoactive alkaloid biosynthetic genes and high mutation rate following tissue culture.</title>
        <authorList>
            <person name="Rajewski A."/>
            <person name="Carter-House D."/>
            <person name="Stajich J."/>
            <person name="Litt A."/>
        </authorList>
    </citation>
    <scope>NUCLEOTIDE SEQUENCE [LARGE SCALE GENOMIC DNA]</scope>
    <source>
        <strain evidence="1">AR-01</strain>
    </source>
</reference>
<evidence type="ECO:0000313" key="2">
    <source>
        <dbReference type="Proteomes" id="UP000823775"/>
    </source>
</evidence>
<proteinExistence type="predicted"/>
<keyword evidence="2" id="KW-1185">Reference proteome</keyword>
<protein>
    <recommendedName>
        <fullName evidence="3">Sulfotransferase</fullName>
    </recommendedName>
</protein>
<organism evidence="1 2">
    <name type="scientific">Datura stramonium</name>
    <name type="common">Jimsonweed</name>
    <name type="synonym">Common thornapple</name>
    <dbReference type="NCBI Taxonomy" id="4076"/>
    <lineage>
        <taxon>Eukaryota</taxon>
        <taxon>Viridiplantae</taxon>
        <taxon>Streptophyta</taxon>
        <taxon>Embryophyta</taxon>
        <taxon>Tracheophyta</taxon>
        <taxon>Spermatophyta</taxon>
        <taxon>Magnoliopsida</taxon>
        <taxon>eudicotyledons</taxon>
        <taxon>Gunneridae</taxon>
        <taxon>Pentapetalae</taxon>
        <taxon>asterids</taxon>
        <taxon>lamiids</taxon>
        <taxon>Solanales</taxon>
        <taxon>Solanaceae</taxon>
        <taxon>Solanoideae</taxon>
        <taxon>Datureae</taxon>
        <taxon>Datura</taxon>
    </lineage>
</organism>
<evidence type="ECO:0008006" key="3">
    <source>
        <dbReference type="Google" id="ProtNLM"/>
    </source>
</evidence>
<gene>
    <name evidence="1" type="ORF">HAX54_002042</name>
</gene>
<accession>A0ABS8RSZ5</accession>
<dbReference type="EMBL" id="JACEIK010000109">
    <property type="protein sequence ID" value="MCD7449884.1"/>
    <property type="molecule type" value="Genomic_DNA"/>
</dbReference>
<dbReference type="Proteomes" id="UP000823775">
    <property type="component" value="Unassembled WGS sequence"/>
</dbReference>
<sequence length="65" mass="7746">RSFNEFLGIPVEDPKMYFQFLEKPPYRDIRHTLCGEHSIARWTRSETGVHSILPFSYLTKRPEYG</sequence>
<feature type="non-terminal residue" evidence="1">
    <location>
        <position position="1"/>
    </location>
</feature>
<name>A0ABS8RSZ5_DATST</name>
<comment type="caution">
    <text evidence="1">The sequence shown here is derived from an EMBL/GenBank/DDBJ whole genome shotgun (WGS) entry which is preliminary data.</text>
</comment>
<evidence type="ECO:0000313" key="1">
    <source>
        <dbReference type="EMBL" id="MCD7449884.1"/>
    </source>
</evidence>